<sequence length="156" mass="16633">MADREKVPEGTPRHYSSSSSSSSDKKKREMAPPYKDIKKRKDGPEACSAHSRGAAGAAEPTADVTVAPPVAGPSHVPNSSDCSSIADKYDRLSALVGGLIDKLEKGSDTDVPRHDFSGFHTLSSSESEEGELSQHVPDCLDELDQFSCVQSDPNMT</sequence>
<feature type="compositionally biased region" description="Basic and acidic residues" evidence="1">
    <location>
        <begin position="1"/>
        <end position="12"/>
    </location>
</feature>
<accession>A0A5B7JFY0</accession>
<proteinExistence type="predicted"/>
<dbReference type="Proteomes" id="UP000324222">
    <property type="component" value="Unassembled WGS sequence"/>
</dbReference>
<feature type="region of interest" description="Disordered" evidence="1">
    <location>
        <begin position="103"/>
        <end position="136"/>
    </location>
</feature>
<feature type="compositionally biased region" description="Basic and acidic residues" evidence="1">
    <location>
        <begin position="103"/>
        <end position="117"/>
    </location>
</feature>
<protein>
    <submittedName>
        <fullName evidence="2">Uncharacterized protein</fullName>
    </submittedName>
</protein>
<evidence type="ECO:0000313" key="3">
    <source>
        <dbReference type="Proteomes" id="UP000324222"/>
    </source>
</evidence>
<feature type="region of interest" description="Disordered" evidence="1">
    <location>
        <begin position="1"/>
        <end position="82"/>
    </location>
</feature>
<reference evidence="2 3" key="1">
    <citation type="submission" date="2019-05" db="EMBL/GenBank/DDBJ databases">
        <title>Another draft genome of Portunus trituberculatus and its Hox gene families provides insights of decapod evolution.</title>
        <authorList>
            <person name="Jeong J.-H."/>
            <person name="Song I."/>
            <person name="Kim S."/>
            <person name="Choi T."/>
            <person name="Kim D."/>
            <person name="Ryu S."/>
            <person name="Kim W."/>
        </authorList>
    </citation>
    <scope>NUCLEOTIDE SEQUENCE [LARGE SCALE GENOMIC DNA]</scope>
    <source>
        <tissue evidence="2">Muscle</tissue>
    </source>
</reference>
<evidence type="ECO:0000313" key="2">
    <source>
        <dbReference type="EMBL" id="MPC93046.1"/>
    </source>
</evidence>
<gene>
    <name evidence="2" type="ORF">E2C01_088162</name>
</gene>
<keyword evidence="3" id="KW-1185">Reference proteome</keyword>
<dbReference type="EMBL" id="VSRR010093414">
    <property type="protein sequence ID" value="MPC93046.1"/>
    <property type="molecule type" value="Genomic_DNA"/>
</dbReference>
<name>A0A5B7JFY0_PORTR</name>
<evidence type="ECO:0000256" key="1">
    <source>
        <dbReference type="SAM" id="MobiDB-lite"/>
    </source>
</evidence>
<organism evidence="2 3">
    <name type="scientific">Portunus trituberculatus</name>
    <name type="common">Swimming crab</name>
    <name type="synonym">Neptunus trituberculatus</name>
    <dbReference type="NCBI Taxonomy" id="210409"/>
    <lineage>
        <taxon>Eukaryota</taxon>
        <taxon>Metazoa</taxon>
        <taxon>Ecdysozoa</taxon>
        <taxon>Arthropoda</taxon>
        <taxon>Crustacea</taxon>
        <taxon>Multicrustacea</taxon>
        <taxon>Malacostraca</taxon>
        <taxon>Eumalacostraca</taxon>
        <taxon>Eucarida</taxon>
        <taxon>Decapoda</taxon>
        <taxon>Pleocyemata</taxon>
        <taxon>Brachyura</taxon>
        <taxon>Eubrachyura</taxon>
        <taxon>Portunoidea</taxon>
        <taxon>Portunidae</taxon>
        <taxon>Portuninae</taxon>
        <taxon>Portunus</taxon>
    </lineage>
</organism>
<dbReference type="AlphaFoldDB" id="A0A5B7JFY0"/>
<comment type="caution">
    <text evidence="2">The sequence shown here is derived from an EMBL/GenBank/DDBJ whole genome shotgun (WGS) entry which is preliminary data.</text>
</comment>